<dbReference type="EMBL" id="JAGKQQ010000001">
    <property type="protein sequence ID" value="MBP3956349.1"/>
    <property type="molecule type" value="Genomic_DNA"/>
</dbReference>
<dbReference type="PANTHER" id="PTHR42709:SF6">
    <property type="entry name" value="UNDECAPRENYL PHOSPHATE TRANSPORTER A"/>
    <property type="match status" value="1"/>
</dbReference>
<keyword evidence="8" id="KW-1185">Reference proteome</keyword>
<reference evidence="7 8" key="1">
    <citation type="submission" date="2021-04" db="EMBL/GenBank/DDBJ databases">
        <authorList>
            <person name="Ivanova A."/>
        </authorList>
    </citation>
    <scope>NUCLEOTIDE SEQUENCE [LARGE SCALE GENOMIC DNA]</scope>
    <source>
        <strain evidence="7 8">G18</strain>
    </source>
</reference>
<evidence type="ECO:0000256" key="3">
    <source>
        <dbReference type="ARBA" id="ARBA00022692"/>
    </source>
</evidence>
<dbReference type="PANTHER" id="PTHR42709">
    <property type="entry name" value="ALKALINE PHOSPHATASE LIKE PROTEIN"/>
    <property type="match status" value="1"/>
</dbReference>
<gene>
    <name evidence="7" type="ORF">J8F10_13760</name>
</gene>
<comment type="caution">
    <text evidence="7">The sequence shown here is derived from an EMBL/GenBank/DDBJ whole genome shotgun (WGS) entry which is preliminary data.</text>
</comment>
<feature type="transmembrane region" description="Helical" evidence="6">
    <location>
        <begin position="114"/>
        <end position="133"/>
    </location>
</feature>
<evidence type="ECO:0008006" key="9">
    <source>
        <dbReference type="Google" id="ProtNLM"/>
    </source>
</evidence>
<keyword evidence="5 6" id="KW-0472">Membrane</keyword>
<evidence type="ECO:0000256" key="1">
    <source>
        <dbReference type="ARBA" id="ARBA00004651"/>
    </source>
</evidence>
<keyword evidence="3 6" id="KW-0812">Transmembrane</keyword>
<name>A0ABS5BRJ2_9BACT</name>
<evidence type="ECO:0000256" key="2">
    <source>
        <dbReference type="ARBA" id="ARBA00022475"/>
    </source>
</evidence>
<keyword evidence="4 6" id="KW-1133">Transmembrane helix</keyword>
<protein>
    <recommendedName>
        <fullName evidence="9">DedA family protein</fullName>
    </recommendedName>
</protein>
<evidence type="ECO:0000256" key="6">
    <source>
        <dbReference type="SAM" id="Phobius"/>
    </source>
</evidence>
<dbReference type="Proteomes" id="UP000676565">
    <property type="component" value="Unassembled WGS sequence"/>
</dbReference>
<dbReference type="RefSeq" id="WP_210654371.1">
    <property type="nucleotide sequence ID" value="NZ_JAGKQQ010000001.1"/>
</dbReference>
<comment type="subcellular location">
    <subcellularLocation>
        <location evidence="1">Cell membrane</location>
        <topology evidence="1">Multi-pass membrane protein</topology>
    </subcellularLocation>
</comment>
<keyword evidence="2" id="KW-1003">Cell membrane</keyword>
<evidence type="ECO:0000256" key="5">
    <source>
        <dbReference type="ARBA" id="ARBA00023136"/>
    </source>
</evidence>
<dbReference type="InterPro" id="IPR051311">
    <property type="entry name" value="DedA_domain"/>
</dbReference>
<organism evidence="7 8">
    <name type="scientific">Gemmata palustris</name>
    <dbReference type="NCBI Taxonomy" id="2822762"/>
    <lineage>
        <taxon>Bacteria</taxon>
        <taxon>Pseudomonadati</taxon>
        <taxon>Planctomycetota</taxon>
        <taxon>Planctomycetia</taxon>
        <taxon>Gemmatales</taxon>
        <taxon>Gemmataceae</taxon>
        <taxon>Gemmata</taxon>
    </lineage>
</organism>
<evidence type="ECO:0000313" key="8">
    <source>
        <dbReference type="Proteomes" id="UP000676565"/>
    </source>
</evidence>
<evidence type="ECO:0000256" key="4">
    <source>
        <dbReference type="ARBA" id="ARBA00022989"/>
    </source>
</evidence>
<proteinExistence type="predicted"/>
<feature type="transmembrane region" description="Helical" evidence="6">
    <location>
        <begin position="90"/>
        <end position="108"/>
    </location>
</feature>
<evidence type="ECO:0000313" key="7">
    <source>
        <dbReference type="EMBL" id="MBP3956349.1"/>
    </source>
</evidence>
<sequence>MAVAFCAAIAGDNLGFWLGRRVARAQRLDAGRRFLFLTPEHEDRGAVLREVRALTVFIARFITGLRVIAGPAAGASGMRWGGSSRRTRPRAVWAVAMAFIGHFAGHAWEAMQHRLGQAAWIVLAVVAVGFVTWRVSTYLRKGSVPEPPPA</sequence>
<accession>A0ABS5BRJ2</accession>